<evidence type="ECO:0000256" key="1">
    <source>
        <dbReference type="SAM" id="MobiDB-lite"/>
    </source>
</evidence>
<comment type="caution">
    <text evidence="2">The sequence shown here is derived from an EMBL/GenBank/DDBJ whole genome shotgun (WGS) entry which is preliminary data.</text>
</comment>
<dbReference type="EMBL" id="JAPDDT010000003">
    <property type="protein sequence ID" value="MCW1922629.1"/>
    <property type="molecule type" value="Genomic_DNA"/>
</dbReference>
<gene>
    <name evidence="2" type="ORF">OKA05_08690</name>
</gene>
<name>A0ABT3GHL9_9BACT</name>
<accession>A0ABT3GHL9</accession>
<dbReference type="RefSeq" id="WP_264486738.1">
    <property type="nucleotide sequence ID" value="NZ_JAPDDT010000003.1"/>
</dbReference>
<keyword evidence="3" id="KW-1185">Reference proteome</keyword>
<feature type="region of interest" description="Disordered" evidence="1">
    <location>
        <begin position="153"/>
        <end position="174"/>
    </location>
</feature>
<reference evidence="2 3" key="1">
    <citation type="submission" date="2022-10" db="EMBL/GenBank/DDBJ databases">
        <title>Luteolibacter arcticus strain CCTCC AB 2014275, whole genome shotgun sequencing project.</title>
        <authorList>
            <person name="Zhao G."/>
            <person name="Shen L."/>
        </authorList>
    </citation>
    <scope>NUCLEOTIDE SEQUENCE [LARGE SCALE GENOMIC DNA]</scope>
    <source>
        <strain evidence="2 3">CCTCC AB 2014275</strain>
    </source>
</reference>
<dbReference type="Proteomes" id="UP001320876">
    <property type="component" value="Unassembled WGS sequence"/>
</dbReference>
<feature type="region of interest" description="Disordered" evidence="1">
    <location>
        <begin position="56"/>
        <end position="93"/>
    </location>
</feature>
<evidence type="ECO:0000313" key="3">
    <source>
        <dbReference type="Proteomes" id="UP001320876"/>
    </source>
</evidence>
<protein>
    <submittedName>
        <fullName evidence="2">Uncharacterized protein</fullName>
    </submittedName>
</protein>
<evidence type="ECO:0000313" key="2">
    <source>
        <dbReference type="EMBL" id="MCW1922629.1"/>
    </source>
</evidence>
<organism evidence="2 3">
    <name type="scientific">Luteolibacter arcticus</name>
    <dbReference type="NCBI Taxonomy" id="1581411"/>
    <lineage>
        <taxon>Bacteria</taxon>
        <taxon>Pseudomonadati</taxon>
        <taxon>Verrucomicrobiota</taxon>
        <taxon>Verrucomicrobiia</taxon>
        <taxon>Verrucomicrobiales</taxon>
        <taxon>Verrucomicrobiaceae</taxon>
        <taxon>Luteolibacter</taxon>
    </lineage>
</organism>
<sequence length="174" mass="18992">MAIKLIANYSKRLGLPGYSSHQFSIEIETELVTTDDVAAESARIYELLQTNVDEQMKSTGFVPPTGYGMEENPPEPSANGHTNGTDRPPASTAWKCTAKQRQLIENLVAEHHLEKNVVENLANERFGKGVRQLNKVEASGLIDELLDTHGGGQRLATNGRRPAYAGVHGNGGRR</sequence>
<proteinExistence type="predicted"/>